<protein>
    <submittedName>
        <fullName evidence="1">Uncharacterized protein</fullName>
    </submittedName>
</protein>
<evidence type="ECO:0000313" key="2">
    <source>
        <dbReference type="Proteomes" id="UP000681720"/>
    </source>
</evidence>
<dbReference type="EMBL" id="CAJOBJ010354126">
    <property type="protein sequence ID" value="CAF5212027.1"/>
    <property type="molecule type" value="Genomic_DNA"/>
</dbReference>
<name>A0A8S3J3D6_9BILA</name>
<organism evidence="1 2">
    <name type="scientific">Rotaria magnacalcarata</name>
    <dbReference type="NCBI Taxonomy" id="392030"/>
    <lineage>
        <taxon>Eukaryota</taxon>
        <taxon>Metazoa</taxon>
        <taxon>Spiralia</taxon>
        <taxon>Gnathifera</taxon>
        <taxon>Rotifera</taxon>
        <taxon>Eurotatoria</taxon>
        <taxon>Bdelloidea</taxon>
        <taxon>Philodinida</taxon>
        <taxon>Philodinidae</taxon>
        <taxon>Rotaria</taxon>
    </lineage>
</organism>
<comment type="caution">
    <text evidence="1">The sequence shown here is derived from an EMBL/GenBank/DDBJ whole genome shotgun (WGS) entry which is preliminary data.</text>
</comment>
<gene>
    <name evidence="1" type="ORF">GIL414_LOCUS80141</name>
</gene>
<dbReference type="Proteomes" id="UP000681720">
    <property type="component" value="Unassembled WGS sequence"/>
</dbReference>
<feature type="non-terminal residue" evidence="1">
    <location>
        <position position="1"/>
    </location>
</feature>
<feature type="non-terminal residue" evidence="1">
    <location>
        <position position="79"/>
    </location>
</feature>
<reference evidence="1" key="1">
    <citation type="submission" date="2021-02" db="EMBL/GenBank/DDBJ databases">
        <authorList>
            <person name="Nowell W R."/>
        </authorList>
    </citation>
    <scope>NUCLEOTIDE SEQUENCE</scope>
</reference>
<dbReference type="AlphaFoldDB" id="A0A8S3J3D6"/>
<proteinExistence type="predicted"/>
<accession>A0A8S3J3D6</accession>
<sequence>ADKWVMPSSRPVSPTEQLTMLSWLNEEESRRIPEPKKEEVERYWYYISKGVQSRMIATEPADQYNKFCLHLPPKLVQPS</sequence>
<evidence type="ECO:0000313" key="1">
    <source>
        <dbReference type="EMBL" id="CAF5212027.1"/>
    </source>
</evidence>